<evidence type="ECO:0000313" key="1">
    <source>
        <dbReference type="EMBL" id="KAK7092311.1"/>
    </source>
</evidence>
<protein>
    <submittedName>
        <fullName evidence="1">Uncharacterized protein</fullName>
    </submittedName>
</protein>
<accession>A0AAN9G1Y8</accession>
<proteinExistence type="predicted"/>
<sequence>MWYQYFCDDGILSAPRTYACWHFVSFLKTSRQAEVTKYIGVLNVKGSDTNAAAGYQEREGKQGYSLGQDFKLNQHNSDAFFHGFHKSLSPIAGIAYR</sequence>
<evidence type="ECO:0000313" key="2">
    <source>
        <dbReference type="Proteomes" id="UP001374579"/>
    </source>
</evidence>
<dbReference type="Proteomes" id="UP001374579">
    <property type="component" value="Unassembled WGS sequence"/>
</dbReference>
<gene>
    <name evidence="1" type="ORF">V1264_008075</name>
</gene>
<keyword evidence="2" id="KW-1185">Reference proteome</keyword>
<organism evidence="1 2">
    <name type="scientific">Littorina saxatilis</name>
    <dbReference type="NCBI Taxonomy" id="31220"/>
    <lineage>
        <taxon>Eukaryota</taxon>
        <taxon>Metazoa</taxon>
        <taxon>Spiralia</taxon>
        <taxon>Lophotrochozoa</taxon>
        <taxon>Mollusca</taxon>
        <taxon>Gastropoda</taxon>
        <taxon>Caenogastropoda</taxon>
        <taxon>Littorinimorpha</taxon>
        <taxon>Littorinoidea</taxon>
        <taxon>Littorinidae</taxon>
        <taxon>Littorina</taxon>
    </lineage>
</organism>
<name>A0AAN9G1Y8_9CAEN</name>
<comment type="caution">
    <text evidence="1">The sequence shown here is derived from an EMBL/GenBank/DDBJ whole genome shotgun (WGS) entry which is preliminary data.</text>
</comment>
<reference evidence="1 2" key="1">
    <citation type="submission" date="2024-02" db="EMBL/GenBank/DDBJ databases">
        <title>Chromosome-scale genome assembly of the rough periwinkle Littorina saxatilis.</title>
        <authorList>
            <person name="De Jode A."/>
            <person name="Faria R."/>
            <person name="Formenti G."/>
            <person name="Sims Y."/>
            <person name="Smith T.P."/>
            <person name="Tracey A."/>
            <person name="Wood J.M.D."/>
            <person name="Zagrodzka Z.B."/>
            <person name="Johannesson K."/>
            <person name="Butlin R.K."/>
            <person name="Leder E.H."/>
        </authorList>
    </citation>
    <scope>NUCLEOTIDE SEQUENCE [LARGE SCALE GENOMIC DNA]</scope>
    <source>
        <strain evidence="1">Snail1</strain>
        <tissue evidence="1">Muscle</tissue>
    </source>
</reference>
<dbReference type="AlphaFoldDB" id="A0AAN9G1Y8"/>
<dbReference type="EMBL" id="JBAMIC010000021">
    <property type="protein sequence ID" value="KAK7092311.1"/>
    <property type="molecule type" value="Genomic_DNA"/>
</dbReference>